<dbReference type="GO" id="GO:0016740">
    <property type="term" value="F:transferase activity"/>
    <property type="evidence" value="ECO:0007669"/>
    <property type="project" value="UniProtKB-KW"/>
</dbReference>
<keyword evidence="2" id="KW-0808">Transferase</keyword>
<comment type="caution">
    <text evidence="2">The sequence shown here is derived from an EMBL/GenBank/DDBJ whole genome shotgun (WGS) entry which is preliminary data.</text>
</comment>
<keyword evidence="3" id="KW-1185">Reference proteome</keyword>
<dbReference type="Gene3D" id="3.90.1200.10">
    <property type="match status" value="1"/>
</dbReference>
<dbReference type="PANTHER" id="PTHR21310">
    <property type="entry name" value="AMINOGLYCOSIDE PHOSPHOTRANSFERASE-RELATED-RELATED"/>
    <property type="match status" value="1"/>
</dbReference>
<dbReference type="InterPro" id="IPR002575">
    <property type="entry name" value="Aminoglycoside_PTrfase"/>
</dbReference>
<dbReference type="Pfam" id="PF01636">
    <property type="entry name" value="APH"/>
    <property type="match status" value="1"/>
</dbReference>
<accession>A0A849A7W4</accession>
<protein>
    <submittedName>
        <fullName evidence="2">Phosphotransferase</fullName>
    </submittedName>
</protein>
<gene>
    <name evidence="2" type="ORF">HKD39_15435</name>
</gene>
<feature type="domain" description="Aminoglycoside phosphotransferase" evidence="1">
    <location>
        <begin position="33"/>
        <end position="270"/>
    </location>
</feature>
<evidence type="ECO:0000313" key="2">
    <source>
        <dbReference type="EMBL" id="NNG37074.1"/>
    </source>
</evidence>
<sequence length="310" mass="33397">MTLHPDETPIDPQLAKTLVAQQFPQWAGLELGPAGAGTDNVMYRLGDDLLLRLPRTPVTAKALHKEVTWLPRLAPALPLQVPAPVAVGEPNAGYPHPWAVYSWIPGESADLAEIADQAEFGRSLARFVLALRQADHTGARRCDGFDFYRSQPFRDRPAWARRVVTDCRALPAAADTLDLDAAAAVLTAADALPAVGSDGSAQLWLHSDLRPANLLVRGGELTAVIDWGALSLGDGTAEHAPVWDLSAAARAGYRDELRVADDVWLRAAGWSLIIGLSGVLHYHRSWPAFADESRARVREVLADPSVTAPA</sequence>
<dbReference type="SUPFAM" id="SSF56112">
    <property type="entry name" value="Protein kinase-like (PK-like)"/>
    <property type="match status" value="1"/>
</dbReference>
<organism evidence="2 3">
    <name type="scientific">Nakamurella aerolata</name>
    <dbReference type="NCBI Taxonomy" id="1656892"/>
    <lineage>
        <taxon>Bacteria</taxon>
        <taxon>Bacillati</taxon>
        <taxon>Actinomycetota</taxon>
        <taxon>Actinomycetes</taxon>
        <taxon>Nakamurellales</taxon>
        <taxon>Nakamurellaceae</taxon>
        <taxon>Nakamurella</taxon>
    </lineage>
</organism>
<dbReference type="PANTHER" id="PTHR21310:SF42">
    <property type="entry name" value="BIFUNCTIONAL AAC_APH"/>
    <property type="match status" value="1"/>
</dbReference>
<dbReference type="InterPro" id="IPR051678">
    <property type="entry name" value="AGP_Transferase"/>
</dbReference>
<dbReference type="EMBL" id="JABEND010000010">
    <property type="protein sequence ID" value="NNG37074.1"/>
    <property type="molecule type" value="Genomic_DNA"/>
</dbReference>
<proteinExistence type="predicted"/>
<name>A0A849A7W4_9ACTN</name>
<dbReference type="RefSeq" id="WP_171200777.1">
    <property type="nucleotide sequence ID" value="NZ_JABEND010000010.1"/>
</dbReference>
<reference evidence="2 3" key="1">
    <citation type="submission" date="2020-05" db="EMBL/GenBank/DDBJ databases">
        <title>Nakamurella sp. DB0629 isolated from air conditioner.</title>
        <authorList>
            <person name="Kim D.H."/>
            <person name="Kim D.-U."/>
        </authorList>
    </citation>
    <scope>NUCLEOTIDE SEQUENCE [LARGE SCALE GENOMIC DNA]</scope>
    <source>
        <strain evidence="2 3">DB0629</strain>
    </source>
</reference>
<evidence type="ECO:0000313" key="3">
    <source>
        <dbReference type="Proteomes" id="UP000562984"/>
    </source>
</evidence>
<evidence type="ECO:0000259" key="1">
    <source>
        <dbReference type="Pfam" id="PF01636"/>
    </source>
</evidence>
<dbReference type="Proteomes" id="UP000562984">
    <property type="component" value="Unassembled WGS sequence"/>
</dbReference>
<dbReference type="InterPro" id="IPR011009">
    <property type="entry name" value="Kinase-like_dom_sf"/>
</dbReference>
<dbReference type="AlphaFoldDB" id="A0A849A7W4"/>
<dbReference type="Gene3D" id="3.30.200.20">
    <property type="entry name" value="Phosphorylase Kinase, domain 1"/>
    <property type="match status" value="1"/>
</dbReference>